<keyword evidence="2" id="KW-1185">Reference proteome</keyword>
<dbReference type="KEGG" id="mlil:QLS71_015860"/>
<dbReference type="EMBL" id="CP155618">
    <property type="protein sequence ID" value="XBL13787.1"/>
    <property type="molecule type" value="Genomic_DNA"/>
</dbReference>
<evidence type="ECO:0008006" key="3">
    <source>
        <dbReference type="Google" id="ProtNLM"/>
    </source>
</evidence>
<dbReference type="AlphaFoldDB" id="A0AAU7EEB6"/>
<dbReference type="Gene3D" id="2.40.128.510">
    <property type="entry name" value="Protein of unknown function DUF4738"/>
    <property type="match status" value="1"/>
</dbReference>
<dbReference type="PROSITE" id="PS51257">
    <property type="entry name" value="PROKAR_LIPOPROTEIN"/>
    <property type="match status" value="1"/>
</dbReference>
<reference evidence="1" key="1">
    <citation type="submission" date="2024-04" db="EMBL/GenBank/DDBJ databases">
        <title>Mariniflexile litorale, isolated from the shallow sediments of the Sea of Japan.</title>
        <authorList>
            <person name="Romanenko L."/>
            <person name="Isaeva M."/>
        </authorList>
    </citation>
    <scope>NUCLEOTIDE SEQUENCE [LARGE SCALE GENOMIC DNA]</scope>
    <source>
        <strain evidence="1">KMM 9835</strain>
    </source>
</reference>
<organism evidence="1 2">
    <name type="scientific">Mariniflexile litorale</name>
    <dbReference type="NCBI Taxonomy" id="3045158"/>
    <lineage>
        <taxon>Bacteria</taxon>
        <taxon>Pseudomonadati</taxon>
        <taxon>Bacteroidota</taxon>
        <taxon>Flavobacteriia</taxon>
        <taxon>Flavobacteriales</taxon>
        <taxon>Flavobacteriaceae</taxon>
        <taxon>Mariniflexile</taxon>
    </lineage>
</organism>
<proteinExistence type="predicted"/>
<dbReference type="RefSeq" id="WP_308992816.1">
    <property type="nucleotide sequence ID" value="NZ_CP155618.1"/>
</dbReference>
<gene>
    <name evidence="1" type="ORF">QLS71_015860</name>
</gene>
<sequence length="185" mass="21506">MNKLIYFLLIVFVFLSCTGGKTKKDSLKTSVEKFKDSIGVLEIVKYFPETYSETITDTVLSNGFKVKIKTYANMNSSVINTFEADTIVYKHFYRDYISEITVFKNDNKILSESIDKPFFLKHNNELKEYFEIAILSGVWINDNEELTKDKTSIYIMYTQPETDNYYLSEMIINSDGTFLINEIEG</sequence>
<name>A0AAU7EEB6_9FLAO</name>
<protein>
    <recommendedName>
        <fullName evidence="3">Lipoprotein</fullName>
    </recommendedName>
</protein>
<evidence type="ECO:0000313" key="1">
    <source>
        <dbReference type="EMBL" id="XBL13787.1"/>
    </source>
</evidence>
<accession>A0AAU7EEB6</accession>
<dbReference type="Proteomes" id="UP001224325">
    <property type="component" value="Chromosome"/>
</dbReference>
<evidence type="ECO:0000313" key="2">
    <source>
        <dbReference type="Proteomes" id="UP001224325"/>
    </source>
</evidence>